<reference evidence="2" key="1">
    <citation type="submission" date="2020-06" db="EMBL/GenBank/DDBJ databases">
        <title>WGS assembly of Ceratodon purpureus strain R40.</title>
        <authorList>
            <person name="Carey S.B."/>
            <person name="Jenkins J."/>
            <person name="Shu S."/>
            <person name="Lovell J.T."/>
            <person name="Sreedasyam A."/>
            <person name="Maumus F."/>
            <person name="Tiley G.P."/>
            <person name="Fernandez-Pozo N."/>
            <person name="Barry K."/>
            <person name="Chen C."/>
            <person name="Wang M."/>
            <person name="Lipzen A."/>
            <person name="Daum C."/>
            <person name="Saski C.A."/>
            <person name="Payton A.C."/>
            <person name="Mcbreen J.C."/>
            <person name="Conrad R.E."/>
            <person name="Kollar L.M."/>
            <person name="Olsson S."/>
            <person name="Huttunen S."/>
            <person name="Landis J.B."/>
            <person name="Wickett N.J."/>
            <person name="Johnson M.G."/>
            <person name="Rensing S.A."/>
            <person name="Grimwood J."/>
            <person name="Schmutz J."/>
            <person name="Mcdaniel S.F."/>
        </authorList>
    </citation>
    <scope>NUCLEOTIDE SEQUENCE</scope>
    <source>
        <strain evidence="2">R40</strain>
    </source>
</reference>
<comment type="caution">
    <text evidence="2">The sequence shown here is derived from an EMBL/GenBank/DDBJ whole genome shotgun (WGS) entry which is preliminary data.</text>
</comment>
<sequence>MAAIKGTKPILLLGLLVAALVMGAAAQPEDKKNVKVVGAAQPAVTIYNPERLVVDILVDDKNVRVTTEVATVSLTQAEQDLQISVAGRSAVEVITVHDGDAILVVMSPGDSYHLMALKVVDGGDASLSRSQVAAPPRP</sequence>
<gene>
    <name evidence="2" type="ORF">KC19_1G271500</name>
</gene>
<evidence type="ECO:0000313" key="3">
    <source>
        <dbReference type="Proteomes" id="UP000822688"/>
    </source>
</evidence>
<feature type="signal peptide" evidence="1">
    <location>
        <begin position="1"/>
        <end position="26"/>
    </location>
</feature>
<evidence type="ECO:0000313" key="2">
    <source>
        <dbReference type="EMBL" id="KAG0592670.1"/>
    </source>
</evidence>
<dbReference type="EMBL" id="CM026421">
    <property type="protein sequence ID" value="KAG0592670.1"/>
    <property type="molecule type" value="Genomic_DNA"/>
</dbReference>
<evidence type="ECO:0000256" key="1">
    <source>
        <dbReference type="SAM" id="SignalP"/>
    </source>
</evidence>
<proteinExistence type="predicted"/>
<accession>A0A8T0J9S9</accession>
<keyword evidence="3" id="KW-1185">Reference proteome</keyword>
<dbReference type="AlphaFoldDB" id="A0A8T0J9S9"/>
<evidence type="ECO:0008006" key="4">
    <source>
        <dbReference type="Google" id="ProtNLM"/>
    </source>
</evidence>
<feature type="chain" id="PRO_5035944251" description="Pilus formation protein N-terminal domain-containing protein" evidence="1">
    <location>
        <begin position="27"/>
        <end position="138"/>
    </location>
</feature>
<organism evidence="2 3">
    <name type="scientific">Ceratodon purpureus</name>
    <name type="common">Fire moss</name>
    <name type="synonym">Dicranum purpureum</name>
    <dbReference type="NCBI Taxonomy" id="3225"/>
    <lineage>
        <taxon>Eukaryota</taxon>
        <taxon>Viridiplantae</taxon>
        <taxon>Streptophyta</taxon>
        <taxon>Embryophyta</taxon>
        <taxon>Bryophyta</taxon>
        <taxon>Bryophytina</taxon>
        <taxon>Bryopsida</taxon>
        <taxon>Dicranidae</taxon>
        <taxon>Pseudoditrichales</taxon>
        <taxon>Ditrichaceae</taxon>
        <taxon>Ceratodon</taxon>
    </lineage>
</organism>
<keyword evidence="1" id="KW-0732">Signal</keyword>
<dbReference type="Proteomes" id="UP000822688">
    <property type="component" value="Chromosome 1"/>
</dbReference>
<protein>
    <recommendedName>
        <fullName evidence="4">Pilus formation protein N-terminal domain-containing protein</fullName>
    </recommendedName>
</protein>
<name>A0A8T0J9S9_CERPU</name>